<dbReference type="Gene3D" id="2.10.109.10">
    <property type="entry name" value="Umud Fragment, subunit A"/>
    <property type="match status" value="1"/>
</dbReference>
<feature type="compositionally biased region" description="Basic residues" evidence="7">
    <location>
        <begin position="22"/>
        <end position="68"/>
    </location>
</feature>
<evidence type="ECO:0000313" key="10">
    <source>
        <dbReference type="EMBL" id="WYJ90383.1"/>
    </source>
</evidence>
<evidence type="ECO:0000256" key="6">
    <source>
        <dbReference type="RuleBase" id="RU362042"/>
    </source>
</evidence>
<feature type="domain" description="Peptidase S26" evidence="8">
    <location>
        <begin position="79"/>
        <end position="242"/>
    </location>
</feature>
<gene>
    <name evidence="10" type="ORF">A5888_002140</name>
    <name evidence="9" type="ORF">A5888_002684</name>
</gene>
<dbReference type="SUPFAM" id="SSF51306">
    <property type="entry name" value="LexA/Signal peptidase"/>
    <property type="match status" value="1"/>
</dbReference>
<comment type="similarity">
    <text evidence="3 6">Belongs to the peptidase S26 family.</text>
</comment>
<dbReference type="PANTHER" id="PTHR43390">
    <property type="entry name" value="SIGNAL PEPTIDASE I"/>
    <property type="match status" value="1"/>
</dbReference>
<dbReference type="InterPro" id="IPR036286">
    <property type="entry name" value="LexA/Signal_pep-like_sf"/>
</dbReference>
<dbReference type="Pfam" id="PF10502">
    <property type="entry name" value="Peptidase_S26"/>
    <property type="match status" value="1"/>
</dbReference>
<dbReference type="RefSeq" id="WP_086349715.1">
    <property type="nucleotide sequence ID" value="NZ_CP147247.1"/>
</dbReference>
<reference evidence="9" key="1">
    <citation type="submission" date="2017-05" db="EMBL/GenBank/DDBJ databases">
        <title>The Genome Sequence of Enterococcus sp. 9E7_DIV0242.</title>
        <authorList>
            <consortium name="The Broad Institute Genomics Platform"/>
            <consortium name="The Broad Institute Genomic Center for Infectious Diseases"/>
            <person name="Earl A."/>
            <person name="Manson A."/>
            <person name="Schwartman J."/>
            <person name="Gilmore M."/>
            <person name="Abouelleil A."/>
            <person name="Cao P."/>
            <person name="Chapman S."/>
            <person name="Cusick C."/>
            <person name="Shea T."/>
            <person name="Young S."/>
            <person name="Neafsey D."/>
            <person name="Nusbaum C."/>
            <person name="Birren B."/>
        </authorList>
    </citation>
    <scope>NUCLEOTIDE SEQUENCE [LARGE SCALE GENOMIC DNA]</scope>
    <source>
        <strain evidence="9">9E7_DIV0242</strain>
    </source>
</reference>
<dbReference type="InterPro" id="IPR019758">
    <property type="entry name" value="Pept_S26A_signal_pept_1_CS"/>
</dbReference>
<dbReference type="GO" id="GO:0006465">
    <property type="term" value="P:signal peptide processing"/>
    <property type="evidence" value="ECO:0007669"/>
    <property type="project" value="InterPro"/>
</dbReference>
<dbReference type="OrthoDB" id="9802919at2"/>
<evidence type="ECO:0000259" key="8">
    <source>
        <dbReference type="Pfam" id="PF10502"/>
    </source>
</evidence>
<dbReference type="CDD" id="cd06530">
    <property type="entry name" value="S26_SPase_I"/>
    <property type="match status" value="1"/>
</dbReference>
<dbReference type="GO" id="GO:0005886">
    <property type="term" value="C:plasma membrane"/>
    <property type="evidence" value="ECO:0007669"/>
    <property type="project" value="UniProtKB-SubCell"/>
</dbReference>
<evidence type="ECO:0000256" key="2">
    <source>
        <dbReference type="ARBA" id="ARBA00004401"/>
    </source>
</evidence>
<dbReference type="PRINTS" id="PR00727">
    <property type="entry name" value="LEADERPTASE"/>
</dbReference>
<dbReference type="GO" id="GO:0009003">
    <property type="term" value="F:signal peptidase activity"/>
    <property type="evidence" value="ECO:0007669"/>
    <property type="project" value="UniProtKB-EC"/>
</dbReference>
<accession>A0A242K581</accession>
<evidence type="ECO:0000256" key="3">
    <source>
        <dbReference type="ARBA" id="ARBA00009370"/>
    </source>
</evidence>
<reference evidence="10" key="2">
    <citation type="submission" date="2017-05" db="EMBL/GenBank/DDBJ databases">
        <authorList>
            <consortium name="The Broad Institute Genomics Platform"/>
            <consortium name="The Broad Institute Genomic Center for Infectious Diseases"/>
            <person name="Earl A."/>
            <person name="Manson A."/>
            <person name="Schwartman J."/>
            <person name="Gilmore M."/>
            <person name="Abouelleil A."/>
            <person name="Cao P."/>
            <person name="Chapman S."/>
            <person name="Cusick C."/>
            <person name="Shea T."/>
            <person name="Young S."/>
            <person name="Neafsey D."/>
            <person name="Nusbaum C."/>
            <person name="Birren B."/>
        </authorList>
    </citation>
    <scope>NUCLEOTIDE SEQUENCE</scope>
    <source>
        <strain evidence="10">9E7_DIV0242</strain>
    </source>
</reference>
<dbReference type="EMBL" id="NGMM01000004">
    <property type="protein sequence ID" value="OTP14583.1"/>
    <property type="molecule type" value="Genomic_DNA"/>
</dbReference>
<dbReference type="AlphaFoldDB" id="A0A242K581"/>
<dbReference type="InterPro" id="IPR019533">
    <property type="entry name" value="Peptidase_S26"/>
</dbReference>
<dbReference type="PROSITE" id="PS00761">
    <property type="entry name" value="SPASE_I_3"/>
    <property type="match status" value="1"/>
</dbReference>
<keyword evidence="6" id="KW-0645">Protease</keyword>
<dbReference type="NCBIfam" id="TIGR02227">
    <property type="entry name" value="sigpep_I_bact"/>
    <property type="match status" value="1"/>
</dbReference>
<comment type="subcellular location">
    <subcellularLocation>
        <location evidence="2">Cell membrane</location>
        <topology evidence="2">Single-pass type II membrane protein</topology>
    </subcellularLocation>
    <subcellularLocation>
        <location evidence="6">Membrane</location>
        <topology evidence="6">Single-pass type II membrane protein</topology>
    </subcellularLocation>
</comment>
<organism evidence="9">
    <name type="scientific">Candidatus Enterococcus clewellii</name>
    <dbReference type="NCBI Taxonomy" id="1834193"/>
    <lineage>
        <taxon>Bacteria</taxon>
        <taxon>Bacillati</taxon>
        <taxon>Bacillota</taxon>
        <taxon>Bacilli</taxon>
        <taxon>Lactobacillales</taxon>
        <taxon>Enterococcaceae</taxon>
        <taxon>Enterococcus</taxon>
    </lineage>
</organism>
<dbReference type="GO" id="GO:0004252">
    <property type="term" value="F:serine-type endopeptidase activity"/>
    <property type="evidence" value="ECO:0007669"/>
    <property type="project" value="InterPro"/>
</dbReference>
<protein>
    <recommendedName>
        <fullName evidence="4 6">Signal peptidase I</fullName>
        <ecNumber evidence="4 6">3.4.21.89</ecNumber>
    </recommendedName>
</protein>
<keyword evidence="11" id="KW-1185">Reference proteome</keyword>
<dbReference type="EC" id="3.4.21.89" evidence="4 6"/>
<evidence type="ECO:0000256" key="5">
    <source>
        <dbReference type="ARBA" id="ARBA00022801"/>
    </source>
</evidence>
<evidence type="ECO:0000256" key="7">
    <source>
        <dbReference type="SAM" id="MobiDB-lite"/>
    </source>
</evidence>
<name>A0A242K581_9ENTE</name>
<dbReference type="InterPro" id="IPR000223">
    <property type="entry name" value="Pept_S26A_signal_pept_1"/>
</dbReference>
<dbReference type="Proteomes" id="UP000195141">
    <property type="component" value="Chromosome"/>
</dbReference>
<comment type="catalytic activity">
    <reaction evidence="1 6">
        <text>Cleavage of hydrophobic, N-terminal signal or leader sequences from secreted and periplasmic proteins.</text>
        <dbReference type="EC" id="3.4.21.89"/>
    </reaction>
</comment>
<evidence type="ECO:0000256" key="4">
    <source>
        <dbReference type="ARBA" id="ARBA00013208"/>
    </source>
</evidence>
<dbReference type="EMBL" id="CP147247">
    <property type="protein sequence ID" value="WYJ90383.1"/>
    <property type="molecule type" value="Genomic_DNA"/>
</dbReference>
<evidence type="ECO:0000313" key="11">
    <source>
        <dbReference type="Proteomes" id="UP000195141"/>
    </source>
</evidence>
<evidence type="ECO:0000256" key="1">
    <source>
        <dbReference type="ARBA" id="ARBA00000677"/>
    </source>
</evidence>
<reference evidence="10" key="3">
    <citation type="submission" date="2024-03" db="EMBL/GenBank/DDBJ databases">
        <title>The Genome Sequence of Enterococcus sp. DIV0242b.</title>
        <authorList>
            <consortium name="The Broad Institute Genomics Platform"/>
            <consortium name="The Broad Institute Microbial Omics Core"/>
            <consortium name="The Broad Institute Genomic Center for Infectious Diseases"/>
            <person name="Earl A."/>
            <person name="Manson A."/>
            <person name="Gilmore M."/>
            <person name="Schwartman J."/>
            <person name="Shea T."/>
            <person name="Abouelleil A."/>
            <person name="Cao P."/>
            <person name="Chapman S."/>
            <person name="Cusick C."/>
            <person name="Young S."/>
            <person name="Neafsey D."/>
            <person name="Nusbaum C."/>
            <person name="Birren B."/>
        </authorList>
    </citation>
    <scope>NUCLEOTIDE SEQUENCE</scope>
    <source>
        <strain evidence="10">9E7_DIV0242</strain>
    </source>
</reference>
<dbReference type="PANTHER" id="PTHR43390:SF1">
    <property type="entry name" value="CHLOROPLAST PROCESSING PEPTIDASE"/>
    <property type="match status" value="1"/>
</dbReference>
<proteinExistence type="inferred from homology"/>
<feature type="region of interest" description="Disordered" evidence="7">
    <location>
        <begin position="1"/>
        <end position="68"/>
    </location>
</feature>
<sequence>MSDSRKKEKNRKKRDNSEKRESTKKKSGKKKRRNVQQAKKRSGQKTRKVTDKRRKANSSVRPIKKRSKKKWKQRKAILIELGITLFLFLIMIAVLSKFTFTTIKVDGYSMSEQVNDKDRLFINRLKTPKRFSLLVFKNEKGEQVVRRVIGLPGERLYYEEDQLFVNESYQTERYLEKAVSIANQGNMRFTEDFTLKQLTGENSVPEDNYFVLGDNRQYSTDSRHFGFVDKKEIIGVVEFRFFPFHTLSGF</sequence>
<evidence type="ECO:0000313" key="9">
    <source>
        <dbReference type="EMBL" id="OTP14583.1"/>
    </source>
</evidence>
<keyword evidence="5 6" id="KW-0378">Hydrolase</keyword>